<reference evidence="1" key="1">
    <citation type="submission" date="2020-07" db="EMBL/GenBank/DDBJ databases">
        <title>Huge and variable diversity of episymbiotic CPR bacteria and DPANN archaea in groundwater ecosystems.</title>
        <authorList>
            <person name="He C.Y."/>
            <person name="Keren R."/>
            <person name="Whittaker M."/>
            <person name="Farag I.F."/>
            <person name="Doudna J."/>
            <person name="Cate J.H.D."/>
            <person name="Banfield J.F."/>
        </authorList>
    </citation>
    <scope>NUCLEOTIDE SEQUENCE</scope>
    <source>
        <strain evidence="1">NC_groundwater_717_Ag_S-0.2um_59_8</strain>
    </source>
</reference>
<accession>A0A932M0E1</accession>
<evidence type="ECO:0000313" key="2">
    <source>
        <dbReference type="Proteomes" id="UP000741360"/>
    </source>
</evidence>
<sequence length="500" mass="57301">MTVDLIRDQVRKCLYELETDSRLVRAGLKTEAQSAAILERYRDLQSLRTLDFLLQVQEQTQIPRERERSRRLYYTCLSLHLYGHVAPLSDSLDTRLAQTEVLMDGNPVNYFDLPILIEREESAIVREDLDRQRLQVVEDTNDVRLQMLREVLACLQEHLHHSSYLEYCRAKKKVDYGKLAAALEPAISKLEGLYRKHMGNWLARHDLGELGRIPECHVHYLLALRPLDKGGTLPLERIVGGALQAIGLPLSSFPNIHLDPQERPQKNPRACCYSLSVPDEIHLITKPTGSLVDFNTFLHESGHAFHYACTGADLDFEFKKLAPSYALTETYAFLLQKLSCEPAWLEAFLGVDRRDTRTISYYTILSDLYLFMRYTAKFSYETGLFGQASGSLAAARNLYQETLTNRTGFLFSPADYLNDVDEELYSADYLRAWIGERQLAQHLRRELGENWPCRAQTGSVLKALWSRGDQEEVEDLLGSLGFAPWDAEPLISWYRDSLEG</sequence>
<dbReference type="AlphaFoldDB" id="A0A932M0E1"/>
<proteinExistence type="predicted"/>
<evidence type="ECO:0000313" key="1">
    <source>
        <dbReference type="EMBL" id="MBI3015008.1"/>
    </source>
</evidence>
<dbReference type="Gene3D" id="1.10.1370.30">
    <property type="match status" value="1"/>
</dbReference>
<evidence type="ECO:0008006" key="3">
    <source>
        <dbReference type="Google" id="ProtNLM"/>
    </source>
</evidence>
<comment type="caution">
    <text evidence="1">The sequence shown here is derived from an EMBL/GenBank/DDBJ whole genome shotgun (WGS) entry which is preliminary data.</text>
</comment>
<name>A0A932M0E1_UNCTE</name>
<organism evidence="1 2">
    <name type="scientific">Tectimicrobiota bacterium</name>
    <dbReference type="NCBI Taxonomy" id="2528274"/>
    <lineage>
        <taxon>Bacteria</taxon>
        <taxon>Pseudomonadati</taxon>
        <taxon>Nitrospinota/Tectimicrobiota group</taxon>
        <taxon>Candidatus Tectimicrobiota</taxon>
    </lineage>
</organism>
<dbReference type="EMBL" id="JACPSX010000155">
    <property type="protein sequence ID" value="MBI3015008.1"/>
    <property type="molecule type" value="Genomic_DNA"/>
</dbReference>
<gene>
    <name evidence="1" type="ORF">HYY65_08140</name>
</gene>
<dbReference type="SUPFAM" id="SSF55486">
    <property type="entry name" value="Metalloproteases ('zincins'), catalytic domain"/>
    <property type="match status" value="1"/>
</dbReference>
<dbReference type="Proteomes" id="UP000741360">
    <property type="component" value="Unassembled WGS sequence"/>
</dbReference>
<protein>
    <recommendedName>
        <fullName evidence="3">Peptidase M3A/M3B catalytic domain-containing protein</fullName>
    </recommendedName>
</protein>